<gene>
    <name evidence="1" type="ORF">NCAV_1319</name>
</gene>
<dbReference type="KEGG" id="ncv:NCAV_1319"/>
<protein>
    <recommendedName>
        <fullName evidence="3">DUF432 domain-containing protein</fullName>
    </recommendedName>
</protein>
<name>A0A2K5AS74_9ARCH</name>
<dbReference type="InterPro" id="IPR007366">
    <property type="entry name" value="DUF432"/>
</dbReference>
<evidence type="ECO:0008006" key="3">
    <source>
        <dbReference type="Google" id="ProtNLM"/>
    </source>
</evidence>
<organism evidence="1 2">
    <name type="scientific">Candidatus Nitrosocaldus cavascurensis</name>
    <dbReference type="NCBI Taxonomy" id="2058097"/>
    <lineage>
        <taxon>Archaea</taxon>
        <taxon>Nitrososphaerota</taxon>
        <taxon>Nitrososphaeria</taxon>
        <taxon>Candidatus Nitrosocaldales</taxon>
        <taxon>Candidatus Nitrosocaldaceae</taxon>
        <taxon>Candidatus Nitrosocaldus</taxon>
    </lineage>
</organism>
<evidence type="ECO:0000313" key="2">
    <source>
        <dbReference type="Proteomes" id="UP000236248"/>
    </source>
</evidence>
<dbReference type="RefSeq" id="WP_103286868.1">
    <property type="nucleotide sequence ID" value="NZ_LT981265.1"/>
</dbReference>
<keyword evidence="2" id="KW-1185">Reference proteome</keyword>
<evidence type="ECO:0000313" key="1">
    <source>
        <dbReference type="EMBL" id="SPC34485.1"/>
    </source>
</evidence>
<proteinExistence type="predicted"/>
<accession>A0A2K5AS74</accession>
<sequence length="251" mass="28800">MLQREGVAYGDYIIEEEEWKGRLTDKIMLSIKRVEHGKYVYERYEGDKRVSSKFIDTSVSDSLHLCIYPVVAVYTPQPANYAKHLLLKFKDPLVMDTKSSLECYIKMPVEVGIFEMYDGRATMIDVFATKLIKYALYGMPDNGVICRYRESTVYFKMPKAEPLAEAVAHVRLHNYLDRVVTVNMLVIPIEGIDLYYYGSEAMLDTVNAVIKQGIRNEVVEVKVEEGSESGWRKTNVNPTIVARSYTMELGF</sequence>
<dbReference type="EMBL" id="LT981265">
    <property type="protein sequence ID" value="SPC34485.1"/>
    <property type="molecule type" value="Genomic_DNA"/>
</dbReference>
<dbReference type="GeneID" id="41595319"/>
<dbReference type="Proteomes" id="UP000236248">
    <property type="component" value="Chromosome NCAV"/>
</dbReference>
<reference evidence="2" key="1">
    <citation type="submission" date="2018-01" db="EMBL/GenBank/DDBJ databases">
        <authorList>
            <person name="Kerou L M."/>
        </authorList>
    </citation>
    <scope>NUCLEOTIDE SEQUENCE [LARGE SCALE GENOMIC DNA]</scope>
    <source>
        <strain evidence="2">SCU2</strain>
    </source>
</reference>
<dbReference type="Pfam" id="PF04254">
    <property type="entry name" value="DUF432"/>
    <property type="match status" value="1"/>
</dbReference>
<dbReference type="AlphaFoldDB" id="A0A2K5AS74"/>